<gene>
    <name evidence="1" type="ORF">Tc00.1047053503911.10</name>
</gene>
<dbReference type="Gene3D" id="3.90.1200.10">
    <property type="match status" value="1"/>
</dbReference>
<name>Q4CP20_TRYCC</name>
<dbReference type="KEGG" id="tcr:503911.10"/>
<accession>Q4CP20</accession>
<dbReference type="EMBL" id="AAHK01002757">
    <property type="protein sequence ID" value="EAN82020.1"/>
    <property type="molecule type" value="Genomic_DNA"/>
</dbReference>
<dbReference type="AlphaFoldDB" id="Q4CP20"/>
<dbReference type="GeneID" id="3533145"/>
<evidence type="ECO:0000313" key="1">
    <source>
        <dbReference type="EMBL" id="EAN82020.1"/>
    </source>
</evidence>
<dbReference type="InterPro" id="IPR011009">
    <property type="entry name" value="Kinase-like_dom_sf"/>
</dbReference>
<dbReference type="PaxDb" id="353153-Q4CP20"/>
<keyword evidence="2" id="KW-1185">Reference proteome</keyword>
<organism evidence="1 2">
    <name type="scientific">Trypanosoma cruzi (strain CL Brener)</name>
    <dbReference type="NCBI Taxonomy" id="353153"/>
    <lineage>
        <taxon>Eukaryota</taxon>
        <taxon>Discoba</taxon>
        <taxon>Euglenozoa</taxon>
        <taxon>Kinetoplastea</taxon>
        <taxon>Metakinetoplastina</taxon>
        <taxon>Trypanosomatida</taxon>
        <taxon>Trypanosomatidae</taxon>
        <taxon>Trypanosoma</taxon>
        <taxon>Schizotrypanum</taxon>
    </lineage>
</organism>
<sequence>MTFEYTDANYRCLTLGNTLCELTTTTRVHGRRCSRVHQVSERVPPAAKADAWRGLGEEYPRLPELIVDAWRRGDVDGEAGDVGTAALQAVRRYFATSSGVPVSEVSVSEAHLVELLLGMLASHLHWTLWAIVMGCVPDECADCAVDTEAFARGGSGLDYVCYGECRLREYMALRHWLVSNAFI</sequence>
<comment type="caution">
    <text evidence="1">The sequence shown here is derived from an EMBL/GenBank/DDBJ whole genome shotgun (WGS) entry which is preliminary data.</text>
</comment>
<proteinExistence type="predicted"/>
<dbReference type="RefSeq" id="XP_803871.1">
    <property type="nucleotide sequence ID" value="XM_798778.1"/>
</dbReference>
<reference evidence="1 2" key="1">
    <citation type="journal article" date="2005" name="Science">
        <title>The genome sequence of Trypanosoma cruzi, etiologic agent of Chagas disease.</title>
        <authorList>
            <person name="El-Sayed N.M."/>
            <person name="Myler P.J."/>
            <person name="Bartholomeu D.C."/>
            <person name="Nilsson D."/>
            <person name="Aggarwal G."/>
            <person name="Tran A.N."/>
            <person name="Ghedin E."/>
            <person name="Worthey E.A."/>
            <person name="Delcher A.L."/>
            <person name="Blandin G."/>
            <person name="Westenberger S.J."/>
            <person name="Caler E."/>
            <person name="Cerqueira G.C."/>
            <person name="Branche C."/>
            <person name="Haas B."/>
            <person name="Anupama A."/>
            <person name="Arner E."/>
            <person name="Aslund L."/>
            <person name="Attipoe P."/>
            <person name="Bontempi E."/>
            <person name="Bringaud F."/>
            <person name="Burton P."/>
            <person name="Cadag E."/>
            <person name="Campbell D.A."/>
            <person name="Carrington M."/>
            <person name="Crabtree J."/>
            <person name="Darban H."/>
            <person name="da Silveira J.F."/>
            <person name="de Jong P."/>
            <person name="Edwards K."/>
            <person name="Englund P.T."/>
            <person name="Fazelina G."/>
            <person name="Feldblyum T."/>
            <person name="Ferella M."/>
            <person name="Frasch A.C."/>
            <person name="Gull K."/>
            <person name="Horn D."/>
            <person name="Hou L."/>
            <person name="Huang Y."/>
            <person name="Kindlund E."/>
            <person name="Klingbeil M."/>
            <person name="Kluge S."/>
            <person name="Koo H."/>
            <person name="Lacerda D."/>
            <person name="Levin M.J."/>
            <person name="Lorenzi H."/>
            <person name="Louie T."/>
            <person name="Machado C.R."/>
            <person name="McCulloch R."/>
            <person name="McKenna A."/>
            <person name="Mizuno Y."/>
            <person name="Mottram J.C."/>
            <person name="Nelson S."/>
            <person name="Ochaya S."/>
            <person name="Osoegawa K."/>
            <person name="Pai G."/>
            <person name="Parsons M."/>
            <person name="Pentony M."/>
            <person name="Pettersson U."/>
            <person name="Pop M."/>
            <person name="Ramirez J.L."/>
            <person name="Rinta J."/>
            <person name="Robertson L."/>
            <person name="Salzberg S.L."/>
            <person name="Sanchez D.O."/>
            <person name="Seyler A."/>
            <person name="Sharma R."/>
            <person name="Shetty J."/>
            <person name="Simpson A.J."/>
            <person name="Sisk E."/>
            <person name="Tammi M.T."/>
            <person name="Tarleton R."/>
            <person name="Teixeira S."/>
            <person name="Van Aken S."/>
            <person name="Vogt C."/>
            <person name="Ward P.N."/>
            <person name="Wickstead B."/>
            <person name="Wortman J."/>
            <person name="White O."/>
            <person name="Fraser C.M."/>
            <person name="Stuart K.D."/>
            <person name="Andersson B."/>
        </authorList>
    </citation>
    <scope>NUCLEOTIDE SEQUENCE [LARGE SCALE GENOMIC DNA]</scope>
    <source>
        <strain evidence="1 2">CL Brener</strain>
    </source>
</reference>
<protein>
    <submittedName>
        <fullName evidence="1">Uncharacterized protein</fullName>
    </submittedName>
</protein>
<dbReference type="Proteomes" id="UP000002296">
    <property type="component" value="Unassembled WGS sequence"/>
</dbReference>
<dbReference type="InParanoid" id="Q4CP20"/>
<dbReference type="SUPFAM" id="SSF56112">
    <property type="entry name" value="Protein kinase-like (PK-like)"/>
    <property type="match status" value="1"/>
</dbReference>
<evidence type="ECO:0000313" key="2">
    <source>
        <dbReference type="Proteomes" id="UP000002296"/>
    </source>
</evidence>
<dbReference type="eggNOG" id="KOG2686">
    <property type="taxonomic scope" value="Eukaryota"/>
</dbReference>
<dbReference type="STRING" id="353153.Q4CP20"/>